<reference evidence="1" key="1">
    <citation type="submission" date="2020-10" db="EMBL/GenBank/DDBJ databases">
        <authorList>
            <person name="Castelo-Branco R."/>
            <person name="Eusebio N."/>
            <person name="Adriana R."/>
            <person name="Vieira A."/>
            <person name="Brugerolle De Fraissinette N."/>
            <person name="Rezende De Castro R."/>
            <person name="Schneider M.P."/>
            <person name="Vasconcelos V."/>
            <person name="Leao P.N."/>
        </authorList>
    </citation>
    <scope>NUCLEOTIDE SEQUENCE</scope>
    <source>
        <strain evidence="1">LEGE 12446</strain>
    </source>
</reference>
<accession>A0A8J7A097</accession>
<comment type="caution">
    <text evidence="1">The sequence shown here is derived from an EMBL/GenBank/DDBJ whole genome shotgun (WGS) entry which is preliminary data.</text>
</comment>
<gene>
    <name evidence="1" type="ORF">IQ276_14090</name>
</gene>
<dbReference type="RefSeq" id="WP_193917207.1">
    <property type="nucleotide sequence ID" value="NZ_JADEXS020000002.1"/>
</dbReference>
<evidence type="ECO:0000313" key="2">
    <source>
        <dbReference type="Proteomes" id="UP000622533"/>
    </source>
</evidence>
<sequence>MCKHNVVHVNQKAIATVWTTSAIAFIPITEITIMPQTTTTVTSCVKPVEELRSVEISFEDHEFYAGQKLIASITHDDDLTQPWIVMVNGEESHRANTFRGEPSREHF</sequence>
<evidence type="ECO:0000313" key="1">
    <source>
        <dbReference type="EMBL" id="MBE9023516.1"/>
    </source>
</evidence>
<keyword evidence="2" id="KW-1185">Reference proteome</keyword>
<protein>
    <submittedName>
        <fullName evidence="1">Uncharacterized protein</fullName>
    </submittedName>
</protein>
<dbReference type="EMBL" id="JADEXS010000168">
    <property type="protein sequence ID" value="MBE9023516.1"/>
    <property type="molecule type" value="Genomic_DNA"/>
</dbReference>
<dbReference type="Proteomes" id="UP000622533">
    <property type="component" value="Unassembled WGS sequence"/>
</dbReference>
<proteinExistence type="predicted"/>
<organism evidence="1 2">
    <name type="scientific">Desmonostoc muscorum LEGE 12446</name>
    <dbReference type="NCBI Taxonomy" id="1828758"/>
    <lineage>
        <taxon>Bacteria</taxon>
        <taxon>Bacillati</taxon>
        <taxon>Cyanobacteriota</taxon>
        <taxon>Cyanophyceae</taxon>
        <taxon>Nostocales</taxon>
        <taxon>Nostocaceae</taxon>
        <taxon>Desmonostoc</taxon>
    </lineage>
</organism>
<name>A0A8J7A097_DESMC</name>
<dbReference type="AlphaFoldDB" id="A0A8J7A097"/>